<dbReference type="InterPro" id="IPR023779">
    <property type="entry name" value="Chromodomain_CS"/>
</dbReference>
<evidence type="ECO:0000313" key="4">
    <source>
        <dbReference type="EMBL" id="KAG9395903.1"/>
    </source>
</evidence>
<dbReference type="Gene3D" id="2.40.50.40">
    <property type="match status" value="1"/>
</dbReference>
<dbReference type="PROSITE" id="PS50013">
    <property type="entry name" value="CHROMO_2"/>
    <property type="match status" value="1"/>
</dbReference>
<dbReference type="InterPro" id="IPR016197">
    <property type="entry name" value="Chromo-like_dom_sf"/>
</dbReference>
<evidence type="ECO:0000256" key="1">
    <source>
        <dbReference type="ARBA" id="ARBA00004123"/>
    </source>
</evidence>
<proteinExistence type="predicted"/>
<dbReference type="EMBL" id="JAHDYR010000007">
    <property type="protein sequence ID" value="KAG9395903.1"/>
    <property type="molecule type" value="Genomic_DNA"/>
</dbReference>
<dbReference type="InterPro" id="IPR036397">
    <property type="entry name" value="RNaseH_sf"/>
</dbReference>
<dbReference type="OrthoDB" id="273092at2759"/>
<dbReference type="Gene3D" id="3.30.420.10">
    <property type="entry name" value="Ribonuclease H-like superfamily/Ribonuclease H"/>
    <property type="match status" value="1"/>
</dbReference>
<sequence length="260" mass="29325">MLSLFDAGLTLGTFQPICRKPFVLRILKARKYQLQTESWPDCLPVAQFIVNAAPHAPTRLSPAEIIFGSDFRVPGQLYVTDAISADEVSQPESNLEAARIARQLAEARIKTMTDDARARVGEQTQITSEYVLVKYPSKAPSKLAAGWRGPMRLIRPVVRDRLTIAYVVQDVNTKHEFQVVSERVRAFEGELSQSMAQTLAATTESEYVVEAIIGASDERKVSDRQYLVRWAGYEPSEDTWEPYENVRQCEALDVYLKAKR</sequence>
<name>A0A8J6E3G8_9EUKA</name>
<protein>
    <submittedName>
        <fullName evidence="4">Chromo (CHRromatin Organization MOdifier) domain</fullName>
    </submittedName>
</protein>
<keyword evidence="5" id="KW-1185">Reference proteome</keyword>
<evidence type="ECO:0000313" key="5">
    <source>
        <dbReference type="Proteomes" id="UP000717585"/>
    </source>
</evidence>
<dbReference type="SUPFAM" id="SSF54160">
    <property type="entry name" value="Chromo domain-like"/>
    <property type="match status" value="1"/>
</dbReference>
<dbReference type="InterPro" id="IPR023780">
    <property type="entry name" value="Chromo_domain"/>
</dbReference>
<reference evidence="4" key="1">
    <citation type="submission" date="2021-05" db="EMBL/GenBank/DDBJ databases">
        <title>A free-living protist that lacks canonical eukaryotic 1 DNA replication and segregation systems.</title>
        <authorList>
            <person name="Salas-Leiva D.E."/>
            <person name="Tromer E.C."/>
            <person name="Curtis B.A."/>
            <person name="Jerlstrom-Hultqvist J."/>
            <person name="Kolisko M."/>
            <person name="Yi Z."/>
            <person name="Salas-Leiva J.S."/>
            <person name="Gallot-Lavallee L."/>
            <person name="Kops G.J.P.L."/>
            <person name="Archibald J.M."/>
            <person name="Simpson A.G.B."/>
            <person name="Roger A.J."/>
        </authorList>
    </citation>
    <scope>NUCLEOTIDE SEQUENCE</scope>
    <source>
        <strain evidence="4">BICM</strain>
    </source>
</reference>
<comment type="subcellular location">
    <subcellularLocation>
        <location evidence="1">Nucleus</location>
    </subcellularLocation>
</comment>
<gene>
    <name evidence="4" type="ORF">J8273_2238</name>
</gene>
<dbReference type="Proteomes" id="UP000717585">
    <property type="component" value="Unassembled WGS sequence"/>
</dbReference>
<evidence type="ECO:0000259" key="3">
    <source>
        <dbReference type="PROSITE" id="PS50013"/>
    </source>
</evidence>
<feature type="domain" description="Chromo" evidence="3">
    <location>
        <begin position="207"/>
        <end position="260"/>
    </location>
</feature>
<dbReference type="GO" id="GO:0005634">
    <property type="term" value="C:nucleus"/>
    <property type="evidence" value="ECO:0007669"/>
    <property type="project" value="UniProtKB-SubCell"/>
</dbReference>
<dbReference type="InterPro" id="IPR051219">
    <property type="entry name" value="Heterochromatin_chromo-domain"/>
</dbReference>
<keyword evidence="2" id="KW-0539">Nucleus</keyword>
<organism evidence="4 5">
    <name type="scientific">Carpediemonas membranifera</name>
    <dbReference type="NCBI Taxonomy" id="201153"/>
    <lineage>
        <taxon>Eukaryota</taxon>
        <taxon>Metamonada</taxon>
        <taxon>Carpediemonas-like organisms</taxon>
        <taxon>Carpediemonas</taxon>
    </lineage>
</organism>
<dbReference type="CDD" id="cd00024">
    <property type="entry name" value="CD_CSD"/>
    <property type="match status" value="1"/>
</dbReference>
<accession>A0A8J6E3G8</accession>
<comment type="caution">
    <text evidence="4">The sequence shown here is derived from an EMBL/GenBank/DDBJ whole genome shotgun (WGS) entry which is preliminary data.</text>
</comment>
<dbReference type="PANTHER" id="PTHR22812">
    <property type="entry name" value="CHROMOBOX PROTEIN"/>
    <property type="match status" value="1"/>
</dbReference>
<dbReference type="AlphaFoldDB" id="A0A8J6E3G8"/>
<dbReference type="Pfam" id="PF00385">
    <property type="entry name" value="Chromo"/>
    <property type="match status" value="1"/>
</dbReference>
<dbReference type="InterPro" id="IPR000953">
    <property type="entry name" value="Chromo/chromo_shadow_dom"/>
</dbReference>
<dbReference type="GO" id="GO:0003676">
    <property type="term" value="F:nucleic acid binding"/>
    <property type="evidence" value="ECO:0007669"/>
    <property type="project" value="InterPro"/>
</dbReference>
<evidence type="ECO:0000256" key="2">
    <source>
        <dbReference type="ARBA" id="ARBA00023242"/>
    </source>
</evidence>
<dbReference type="PROSITE" id="PS00598">
    <property type="entry name" value="CHROMO_1"/>
    <property type="match status" value="1"/>
</dbReference>
<dbReference type="SMART" id="SM00298">
    <property type="entry name" value="CHROMO"/>
    <property type="match status" value="1"/>
</dbReference>